<organism evidence="1">
    <name type="scientific">Hexamita inflata</name>
    <dbReference type="NCBI Taxonomy" id="28002"/>
    <lineage>
        <taxon>Eukaryota</taxon>
        <taxon>Metamonada</taxon>
        <taxon>Diplomonadida</taxon>
        <taxon>Hexamitidae</taxon>
        <taxon>Hexamitinae</taxon>
        <taxon>Hexamita</taxon>
    </lineage>
</organism>
<reference evidence="2 3" key="2">
    <citation type="submission" date="2024-07" db="EMBL/GenBank/DDBJ databases">
        <authorList>
            <person name="Akdeniz Z."/>
        </authorList>
    </citation>
    <scope>NUCLEOTIDE SEQUENCE [LARGE SCALE GENOMIC DNA]</scope>
</reference>
<accession>A0AA86NU33</accession>
<comment type="caution">
    <text evidence="1">The sequence shown here is derived from an EMBL/GenBank/DDBJ whole genome shotgun (WGS) entry which is preliminary data.</text>
</comment>
<evidence type="ECO:0000313" key="1">
    <source>
        <dbReference type="EMBL" id="CAI9926165.1"/>
    </source>
</evidence>
<protein>
    <submittedName>
        <fullName evidence="1">Chromosome partition protein</fullName>
    </submittedName>
    <submittedName>
        <fullName evidence="2">Chromosome_partition protein</fullName>
    </submittedName>
</protein>
<dbReference type="EMBL" id="CAXDID020000541">
    <property type="protein sequence ID" value="CAL6101241.1"/>
    <property type="molecule type" value="Genomic_DNA"/>
</dbReference>
<dbReference type="SUPFAM" id="SSF58100">
    <property type="entry name" value="Bacterial hemolysins"/>
    <property type="match status" value="1"/>
</dbReference>
<sequence length="129" mass="13746">MMIIINTSLTSNINSIKTDIGNINNGLNNLYAYDQHLQGQVNNHNGDISNLYNSVNNLNGYDQYLNGQIVSLKAQIDALVAGNIQVSNVLNNCSEMLTQVCGNGICSVFRSISLVGQTCDGSGSSSGDD</sequence>
<keyword evidence="3" id="KW-1185">Reference proteome</keyword>
<reference evidence="1" key="1">
    <citation type="submission" date="2023-06" db="EMBL/GenBank/DDBJ databases">
        <authorList>
            <person name="Kurt Z."/>
        </authorList>
    </citation>
    <scope>NUCLEOTIDE SEQUENCE</scope>
</reference>
<evidence type="ECO:0000313" key="2">
    <source>
        <dbReference type="EMBL" id="CAL6101241.1"/>
    </source>
</evidence>
<evidence type="ECO:0000313" key="3">
    <source>
        <dbReference type="Proteomes" id="UP001642409"/>
    </source>
</evidence>
<name>A0AA86NU33_9EUKA</name>
<dbReference type="Proteomes" id="UP001642409">
    <property type="component" value="Unassembled WGS sequence"/>
</dbReference>
<gene>
    <name evidence="1" type="ORF">HINF_LOCUS13810</name>
    <name evidence="2" type="ORF">HINF_LOCUS71055</name>
</gene>
<dbReference type="EMBL" id="CATOUU010000362">
    <property type="protein sequence ID" value="CAI9926165.1"/>
    <property type="molecule type" value="Genomic_DNA"/>
</dbReference>
<dbReference type="AlphaFoldDB" id="A0AA86NU33"/>
<proteinExistence type="predicted"/>
<dbReference type="Gene3D" id="1.20.5.340">
    <property type="match status" value="1"/>
</dbReference>